<feature type="transmembrane region" description="Helical" evidence="9">
    <location>
        <begin position="288"/>
        <end position="311"/>
    </location>
</feature>
<feature type="transmembrane region" description="Helical" evidence="9">
    <location>
        <begin position="318"/>
        <end position="336"/>
    </location>
</feature>
<feature type="region of interest" description="Disordered" evidence="8">
    <location>
        <begin position="1"/>
        <end position="22"/>
    </location>
</feature>
<feature type="transmembrane region" description="Helical" evidence="9">
    <location>
        <begin position="34"/>
        <end position="52"/>
    </location>
</feature>
<feature type="transmembrane region" description="Helical" evidence="9">
    <location>
        <begin position="356"/>
        <end position="381"/>
    </location>
</feature>
<feature type="transmembrane region" description="Helical" evidence="9">
    <location>
        <begin position="194"/>
        <end position="217"/>
    </location>
</feature>
<evidence type="ECO:0000313" key="10">
    <source>
        <dbReference type="EMBL" id="MCW3474884.1"/>
    </source>
</evidence>
<dbReference type="PANTHER" id="PTHR21716">
    <property type="entry name" value="TRANSMEMBRANE PROTEIN"/>
    <property type="match status" value="1"/>
</dbReference>
<dbReference type="PANTHER" id="PTHR21716:SF53">
    <property type="entry name" value="PERMEASE PERM-RELATED"/>
    <property type="match status" value="1"/>
</dbReference>
<comment type="subcellular location">
    <subcellularLocation>
        <location evidence="1">Cell membrane</location>
        <topology evidence="1">Multi-pass membrane protein</topology>
    </subcellularLocation>
</comment>
<reference evidence="10" key="2">
    <citation type="submission" date="2022-10" db="EMBL/GenBank/DDBJ databases">
        <authorList>
            <person name="Trinh H.N."/>
        </authorList>
    </citation>
    <scope>NUCLEOTIDE SEQUENCE</scope>
    <source>
        <strain evidence="10">RN2-1</strain>
    </source>
</reference>
<name>A0AA41YJI8_9PROT</name>
<dbReference type="InterPro" id="IPR002549">
    <property type="entry name" value="AI-2E-like"/>
</dbReference>
<evidence type="ECO:0000256" key="6">
    <source>
        <dbReference type="ARBA" id="ARBA00022989"/>
    </source>
</evidence>
<evidence type="ECO:0000256" key="9">
    <source>
        <dbReference type="SAM" id="Phobius"/>
    </source>
</evidence>
<feature type="region of interest" description="Disordered" evidence="8">
    <location>
        <begin position="482"/>
        <end position="513"/>
    </location>
</feature>
<sequence length="669" mass="70824">MTSSGAGPTEPGTGQSSLAGEMRAADGHGGPNDLGTLTSLAIGVVIVVALYVGRDVLVPIALAILLSFVLAPVVRLLRRAWLGRVPAVFLAVTLALGVILSLGGLIGMQMSQLIPDIPRYASTIDQKIASVRTRVVGQMSGIVDVLGKQLQRASAPSAQPPPGPAAGPGEEAGKPMPVEIRQPEPTPIEIAERILAPLVPPLATAGIVFIVTIFILLQQADLRDRFIRLFGLQDLHRTTRALDDTTRRLSRYLLTQLGLNAFFGLLIGVGLLLIGVPNPLLWGTLAALFRFVPYIGSVLSGLLPTALAAAIDPGWSMAIYTAALFVVTETVMGQFVDPLAYGRSTGLSPVSVVIAAIFWTWMWGPIGLILSMPLTVCLVVLGRHVQRLEFLDVLMGDRPALTPAESFYQRILANDPDEALEYAEFLLKDRSLSTYYDEVAIKGLQLAANDAERGVLSVALLARIQGAMSRLIEELDGFSDVAPASAKPRSEATSGVDMPAQEAPPSPAASERIEPEEGKLVGAWSGPAPVLCIAGSGALDGAVTDMLVQLLAKNGLGARAVPFAAASREAIGSLDATGVAMVCICYLDISFSPSQLRYLVRRVRQIAPRTPVLVGLWPREDAQASEERLQAAVDADYYVSSLREGVNACLALARAARQVNLPGCVVRAA</sequence>
<protein>
    <submittedName>
        <fullName evidence="10">AI-2E family transporter</fullName>
    </submittedName>
</protein>
<evidence type="ECO:0000256" key="8">
    <source>
        <dbReference type="SAM" id="MobiDB-lite"/>
    </source>
</evidence>
<feature type="region of interest" description="Disordered" evidence="8">
    <location>
        <begin position="153"/>
        <end position="176"/>
    </location>
</feature>
<evidence type="ECO:0000256" key="3">
    <source>
        <dbReference type="ARBA" id="ARBA00022448"/>
    </source>
</evidence>
<evidence type="ECO:0000313" key="11">
    <source>
        <dbReference type="Proteomes" id="UP001165679"/>
    </source>
</evidence>
<organism evidence="10 11">
    <name type="scientific">Limobrevibacterium gyesilva</name>
    <dbReference type="NCBI Taxonomy" id="2991712"/>
    <lineage>
        <taxon>Bacteria</taxon>
        <taxon>Pseudomonadati</taxon>
        <taxon>Pseudomonadota</taxon>
        <taxon>Alphaproteobacteria</taxon>
        <taxon>Acetobacterales</taxon>
        <taxon>Acetobacteraceae</taxon>
        <taxon>Limobrevibacterium</taxon>
    </lineage>
</organism>
<keyword evidence="11" id="KW-1185">Reference proteome</keyword>
<accession>A0AA41YJI8</accession>
<feature type="compositionally biased region" description="Polar residues" evidence="8">
    <location>
        <begin position="1"/>
        <end position="18"/>
    </location>
</feature>
<dbReference type="Proteomes" id="UP001165679">
    <property type="component" value="Unassembled WGS sequence"/>
</dbReference>
<keyword evidence="5 9" id="KW-0812">Transmembrane</keyword>
<dbReference type="Pfam" id="PF01594">
    <property type="entry name" value="AI-2E_transport"/>
    <property type="match status" value="2"/>
</dbReference>
<evidence type="ECO:0000256" key="5">
    <source>
        <dbReference type="ARBA" id="ARBA00022692"/>
    </source>
</evidence>
<dbReference type="GO" id="GO:0005886">
    <property type="term" value="C:plasma membrane"/>
    <property type="evidence" value="ECO:0007669"/>
    <property type="project" value="UniProtKB-SubCell"/>
</dbReference>
<keyword evidence="6 9" id="KW-1133">Transmembrane helix</keyword>
<proteinExistence type="inferred from homology"/>
<gene>
    <name evidence="10" type="ORF">OL599_09845</name>
</gene>
<evidence type="ECO:0000256" key="2">
    <source>
        <dbReference type="ARBA" id="ARBA00009773"/>
    </source>
</evidence>
<comment type="similarity">
    <text evidence="2">Belongs to the autoinducer-2 exporter (AI-2E) (TC 2.A.86) family.</text>
</comment>
<feature type="transmembrane region" description="Helical" evidence="9">
    <location>
        <begin position="89"/>
        <end position="110"/>
    </location>
</feature>
<evidence type="ECO:0000256" key="1">
    <source>
        <dbReference type="ARBA" id="ARBA00004651"/>
    </source>
</evidence>
<keyword evidence="7 9" id="KW-0472">Membrane</keyword>
<dbReference type="AlphaFoldDB" id="A0AA41YJI8"/>
<reference evidence="10" key="1">
    <citation type="submission" date="2022-09" db="EMBL/GenBank/DDBJ databases">
        <title>Rhodovastum sp. nov. RN2-1 isolated from soil in Seongnam, South Korea.</title>
        <authorList>
            <person name="Le N.T."/>
        </authorList>
    </citation>
    <scope>NUCLEOTIDE SEQUENCE</scope>
    <source>
        <strain evidence="10">RN2-1</strain>
    </source>
</reference>
<comment type="caution">
    <text evidence="10">The sequence shown here is derived from an EMBL/GenBank/DDBJ whole genome shotgun (WGS) entry which is preliminary data.</text>
</comment>
<feature type="transmembrane region" description="Helical" evidence="9">
    <location>
        <begin position="257"/>
        <end position="276"/>
    </location>
</feature>
<keyword evidence="3" id="KW-0813">Transport</keyword>
<dbReference type="EMBL" id="JAPDNT010000005">
    <property type="protein sequence ID" value="MCW3474884.1"/>
    <property type="molecule type" value="Genomic_DNA"/>
</dbReference>
<evidence type="ECO:0000256" key="7">
    <source>
        <dbReference type="ARBA" id="ARBA00023136"/>
    </source>
</evidence>
<feature type="transmembrane region" description="Helical" evidence="9">
    <location>
        <begin position="58"/>
        <end position="77"/>
    </location>
</feature>
<evidence type="ECO:0000256" key="4">
    <source>
        <dbReference type="ARBA" id="ARBA00022475"/>
    </source>
</evidence>
<keyword evidence="4" id="KW-1003">Cell membrane</keyword>